<proteinExistence type="predicted"/>
<reference evidence="3 4" key="1">
    <citation type="submission" date="2017-06" db="EMBL/GenBank/DDBJ databases">
        <title>Genome sequencing of cyanobaciteial culture collection at National Institute for Environmental Studies (NIES).</title>
        <authorList>
            <person name="Hirose Y."/>
            <person name="Shimura Y."/>
            <person name="Fujisawa T."/>
            <person name="Nakamura Y."/>
            <person name="Kawachi M."/>
        </authorList>
    </citation>
    <scope>NUCLEOTIDE SEQUENCE [LARGE SCALE GENOMIC DNA]</scope>
    <source>
        <strain evidence="3 4">NIES-37</strain>
    </source>
</reference>
<dbReference type="Pfam" id="PF12728">
    <property type="entry name" value="HTH_17"/>
    <property type="match status" value="1"/>
</dbReference>
<keyword evidence="4" id="KW-1185">Reference proteome</keyword>
<dbReference type="AlphaFoldDB" id="A0A1Z4MZS7"/>
<feature type="region of interest" description="Disordered" evidence="1">
    <location>
        <begin position="63"/>
        <end position="85"/>
    </location>
</feature>
<dbReference type="InterPro" id="IPR041657">
    <property type="entry name" value="HTH_17"/>
</dbReference>
<feature type="domain" description="Helix-turn-helix" evidence="2">
    <location>
        <begin position="17"/>
        <end position="65"/>
    </location>
</feature>
<feature type="compositionally biased region" description="Polar residues" evidence="1">
    <location>
        <begin position="73"/>
        <end position="85"/>
    </location>
</feature>
<gene>
    <name evidence="3" type="ORF">NIES37_29550</name>
</gene>
<accession>A0A1Z4MZS7</accession>
<dbReference type="EMBL" id="AP018248">
    <property type="protein sequence ID" value="BAY98977.1"/>
    <property type="molecule type" value="Genomic_DNA"/>
</dbReference>
<organism evidence="3 4">
    <name type="scientific">Tolypothrix tenuis PCC 7101</name>
    <dbReference type="NCBI Taxonomy" id="231146"/>
    <lineage>
        <taxon>Bacteria</taxon>
        <taxon>Bacillati</taxon>
        <taxon>Cyanobacteriota</taxon>
        <taxon>Cyanophyceae</taxon>
        <taxon>Nostocales</taxon>
        <taxon>Tolypothrichaceae</taxon>
        <taxon>Tolypothrix</taxon>
    </lineage>
</organism>
<evidence type="ECO:0000313" key="4">
    <source>
        <dbReference type="Proteomes" id="UP000218785"/>
    </source>
</evidence>
<evidence type="ECO:0000256" key="1">
    <source>
        <dbReference type="SAM" id="MobiDB-lite"/>
    </source>
</evidence>
<dbReference type="Proteomes" id="UP000218785">
    <property type="component" value="Chromosome"/>
</dbReference>
<dbReference type="KEGG" id="ttq:NIES37_29550"/>
<protein>
    <recommendedName>
        <fullName evidence="2">Helix-turn-helix domain-containing protein</fullName>
    </recommendedName>
</protein>
<evidence type="ECO:0000259" key="2">
    <source>
        <dbReference type="Pfam" id="PF12728"/>
    </source>
</evidence>
<evidence type="ECO:0000313" key="3">
    <source>
        <dbReference type="EMBL" id="BAY98977.1"/>
    </source>
</evidence>
<name>A0A1Z4MZS7_9CYAN</name>
<sequence>MQTYRMTDSSSNDNPELLSVAQTAKLLDVTRQRVHDLIKNGQIVARKLGNYYYIETVEVERYKNQPVGKPYQPRSTTAQQNSIDN</sequence>